<comment type="caution">
    <text evidence="2">The sequence shown here is derived from an EMBL/GenBank/DDBJ whole genome shotgun (WGS) entry which is preliminary data.</text>
</comment>
<protein>
    <submittedName>
        <fullName evidence="2">Uncharacterized protein</fullName>
    </submittedName>
</protein>
<evidence type="ECO:0000313" key="3">
    <source>
        <dbReference type="Proteomes" id="UP001221898"/>
    </source>
</evidence>
<reference evidence="2" key="1">
    <citation type="journal article" date="2023" name="Science">
        <title>Genome structures resolve the early diversification of teleost fishes.</title>
        <authorList>
            <person name="Parey E."/>
            <person name="Louis A."/>
            <person name="Montfort J."/>
            <person name="Bouchez O."/>
            <person name="Roques C."/>
            <person name="Iampietro C."/>
            <person name="Lluch J."/>
            <person name="Castinel A."/>
            <person name="Donnadieu C."/>
            <person name="Desvignes T."/>
            <person name="Floi Bucao C."/>
            <person name="Jouanno E."/>
            <person name="Wen M."/>
            <person name="Mejri S."/>
            <person name="Dirks R."/>
            <person name="Jansen H."/>
            <person name="Henkel C."/>
            <person name="Chen W.J."/>
            <person name="Zahm M."/>
            <person name="Cabau C."/>
            <person name="Klopp C."/>
            <person name="Thompson A.W."/>
            <person name="Robinson-Rechavi M."/>
            <person name="Braasch I."/>
            <person name="Lecointre G."/>
            <person name="Bobe J."/>
            <person name="Postlethwait J.H."/>
            <person name="Berthelot C."/>
            <person name="Roest Crollius H."/>
            <person name="Guiguen Y."/>
        </authorList>
    </citation>
    <scope>NUCLEOTIDE SEQUENCE</scope>
    <source>
        <strain evidence="2">NC1722</strain>
    </source>
</reference>
<feature type="region of interest" description="Disordered" evidence="1">
    <location>
        <begin position="81"/>
        <end position="101"/>
    </location>
</feature>
<dbReference type="Proteomes" id="UP001221898">
    <property type="component" value="Unassembled WGS sequence"/>
</dbReference>
<proteinExistence type="predicted"/>
<gene>
    <name evidence="2" type="ORF">AAFF_G00293350</name>
</gene>
<evidence type="ECO:0000313" key="2">
    <source>
        <dbReference type="EMBL" id="KAJ8372216.1"/>
    </source>
</evidence>
<organism evidence="2 3">
    <name type="scientific">Aldrovandia affinis</name>
    <dbReference type="NCBI Taxonomy" id="143900"/>
    <lineage>
        <taxon>Eukaryota</taxon>
        <taxon>Metazoa</taxon>
        <taxon>Chordata</taxon>
        <taxon>Craniata</taxon>
        <taxon>Vertebrata</taxon>
        <taxon>Euteleostomi</taxon>
        <taxon>Actinopterygii</taxon>
        <taxon>Neopterygii</taxon>
        <taxon>Teleostei</taxon>
        <taxon>Notacanthiformes</taxon>
        <taxon>Halosauridae</taxon>
        <taxon>Aldrovandia</taxon>
    </lineage>
</organism>
<accession>A0AAD7R947</accession>
<sequence>MQKESLAALSDRCVPVSGSLSVGAASPLLLLAHIEAQLSAFAVGNALPPALSLLSLLTHAAPAFGPRAPPFGPARLGVVSPAAPPQPGYQEGRGGPRMAAARPALQRPPVDWSSYHAPSRLFAPAAEAQPRPGDGASSFLARFGLSSQDLETLSLFPEEQLTPEALPLILRTMGVLRSKQGLPARPRPAPAPPPPLAPPPPQTLARHPHP</sequence>
<keyword evidence="3" id="KW-1185">Reference proteome</keyword>
<dbReference type="AlphaFoldDB" id="A0AAD7R947"/>
<feature type="region of interest" description="Disordered" evidence="1">
    <location>
        <begin position="179"/>
        <end position="210"/>
    </location>
</feature>
<name>A0AAD7R947_9TELE</name>
<feature type="compositionally biased region" description="Pro residues" evidence="1">
    <location>
        <begin position="185"/>
        <end position="202"/>
    </location>
</feature>
<dbReference type="EMBL" id="JAINUG010000410">
    <property type="protein sequence ID" value="KAJ8372216.1"/>
    <property type="molecule type" value="Genomic_DNA"/>
</dbReference>
<evidence type="ECO:0000256" key="1">
    <source>
        <dbReference type="SAM" id="MobiDB-lite"/>
    </source>
</evidence>